<evidence type="ECO:0000313" key="6">
    <source>
        <dbReference type="Proteomes" id="UP000215196"/>
    </source>
</evidence>
<feature type="region of interest" description="Disordered" evidence="2">
    <location>
        <begin position="125"/>
        <end position="151"/>
    </location>
</feature>
<dbReference type="AlphaFoldDB" id="A0A239XLC6"/>
<dbReference type="GO" id="GO:0043565">
    <property type="term" value="F:sequence-specific DNA binding"/>
    <property type="evidence" value="ECO:0007669"/>
    <property type="project" value="InterPro"/>
</dbReference>
<feature type="domain" description="Insertion element IS150 protein InsJ-like helix-turn-helix" evidence="3">
    <location>
        <begin position="82"/>
        <end position="135"/>
    </location>
</feature>
<dbReference type="KEGG" id="ctak:4412677_01789"/>
<evidence type="ECO:0000313" key="5">
    <source>
        <dbReference type="EMBL" id="SNV47731.1"/>
    </source>
</evidence>
<keyword evidence="6" id="KW-1185">Reference proteome</keyword>
<sequence length="189" mass="22056">MDCPQKVRHFLGAFFMGKSKYSADFKLKAIKRYHKGDIGTDDLGKRIGVCGSLVRKWIKFYELYGVSGLVRLSNRHYTKDFKLKILSVIEKENLSLKEASRRFNIPAESSILSWQRNYKKNGILGLENRPRGRPKTMSNYKRKKKKTGKPLTREEELLERIYYLEAENAILKKLDALIQERKNPKPSKS</sequence>
<name>A0A239XLC6_9FLAO</name>
<dbReference type="InterPro" id="IPR009057">
    <property type="entry name" value="Homeodomain-like_sf"/>
</dbReference>
<dbReference type="InterPro" id="IPR010921">
    <property type="entry name" value="Trp_repressor/repl_initiator"/>
</dbReference>
<dbReference type="Pfam" id="PF13518">
    <property type="entry name" value="HTH_28"/>
    <property type="match status" value="1"/>
</dbReference>
<dbReference type="PANTHER" id="PTHR33795:SF1">
    <property type="entry name" value="INSERTION ELEMENT IS150 PROTEIN INSJ"/>
    <property type="match status" value="1"/>
</dbReference>
<dbReference type="InterPro" id="IPR036388">
    <property type="entry name" value="WH-like_DNA-bd_sf"/>
</dbReference>
<evidence type="ECO:0000256" key="2">
    <source>
        <dbReference type="SAM" id="MobiDB-lite"/>
    </source>
</evidence>
<dbReference type="EMBL" id="LT906465">
    <property type="protein sequence ID" value="SNV47731.1"/>
    <property type="molecule type" value="Genomic_DNA"/>
</dbReference>
<dbReference type="EMBL" id="LT906465">
    <property type="protein sequence ID" value="SNV43845.1"/>
    <property type="molecule type" value="Genomic_DNA"/>
</dbReference>
<dbReference type="Gene3D" id="1.10.10.10">
    <property type="entry name" value="Winged helix-like DNA-binding domain superfamily/Winged helix DNA-binding domain"/>
    <property type="match status" value="1"/>
</dbReference>
<dbReference type="SUPFAM" id="SSF46689">
    <property type="entry name" value="Homeodomain-like"/>
    <property type="match status" value="1"/>
</dbReference>
<evidence type="ECO:0000313" key="4">
    <source>
        <dbReference type="EMBL" id="SNV43845.1"/>
    </source>
</evidence>
<dbReference type="SUPFAM" id="SSF48295">
    <property type="entry name" value="TrpR-like"/>
    <property type="match status" value="1"/>
</dbReference>
<dbReference type="PANTHER" id="PTHR33795">
    <property type="entry name" value="INSERTION ELEMENT IS150 PROTEIN INSJ"/>
    <property type="match status" value="1"/>
</dbReference>
<dbReference type="InterPro" id="IPR052057">
    <property type="entry name" value="IS150/IS1296_orfA-like"/>
</dbReference>
<comment type="similarity">
    <text evidence="1">Belongs to the IS150/IS1296 orfA family.</text>
</comment>
<dbReference type="InterPro" id="IPR055247">
    <property type="entry name" value="InsJ-like_HTH"/>
</dbReference>
<dbReference type="KEGG" id="ctak:4412677_01325"/>
<proteinExistence type="inferred from homology"/>
<evidence type="ECO:0000256" key="1">
    <source>
        <dbReference type="ARBA" id="ARBA00038232"/>
    </source>
</evidence>
<evidence type="ECO:0000259" key="3">
    <source>
        <dbReference type="Pfam" id="PF13518"/>
    </source>
</evidence>
<protein>
    <submittedName>
        <fullName evidence="5">Transposase</fullName>
    </submittedName>
</protein>
<reference evidence="5 6" key="1">
    <citation type="submission" date="2017-06" db="EMBL/GenBank/DDBJ databases">
        <authorList>
            <consortium name="Pathogen Informatics"/>
        </authorList>
    </citation>
    <scope>NUCLEOTIDE SEQUENCE [LARGE SCALE GENOMIC DNA]</scope>
    <source>
        <strain evidence="5 6">NCTC13490</strain>
    </source>
</reference>
<accession>A0A239XLC6</accession>
<organism evidence="5 6">
    <name type="scientific">Chryseobacterium taklimakanense</name>
    <dbReference type="NCBI Taxonomy" id="536441"/>
    <lineage>
        <taxon>Bacteria</taxon>
        <taxon>Pseudomonadati</taxon>
        <taxon>Bacteroidota</taxon>
        <taxon>Flavobacteriia</taxon>
        <taxon>Flavobacteriales</taxon>
        <taxon>Weeksellaceae</taxon>
        <taxon>Chryseobacterium group</taxon>
        <taxon>Chryseobacterium</taxon>
    </lineage>
</organism>
<dbReference type="Proteomes" id="UP000215196">
    <property type="component" value="Chromosome 1"/>
</dbReference>
<gene>
    <name evidence="4" type="ORF">SAMEA4412677_01325</name>
    <name evidence="5" type="ORF">SAMEA4412677_01789</name>
</gene>